<sequence>MSTPGIQSADALRAAATRSCTYLILRRCGVCSVGYFEDGRELLDHEWICRRSRSTATSANISQTMTSTSPPAPLQAPPSLIPPSLAGFRFDSDNNLILPMPLPPVAGQPVAQVTHPYPYTSEGWSGTLPGPATPPVAESTS</sequence>
<evidence type="ECO:0000313" key="3">
    <source>
        <dbReference type="Proteomes" id="UP000077266"/>
    </source>
</evidence>
<feature type="region of interest" description="Disordered" evidence="1">
    <location>
        <begin position="121"/>
        <end position="141"/>
    </location>
</feature>
<keyword evidence="3" id="KW-1185">Reference proteome</keyword>
<protein>
    <submittedName>
        <fullName evidence="2">Uncharacterized protein</fullName>
    </submittedName>
</protein>
<evidence type="ECO:0000256" key="1">
    <source>
        <dbReference type="SAM" id="MobiDB-lite"/>
    </source>
</evidence>
<feature type="compositionally biased region" description="Polar residues" evidence="1">
    <location>
        <begin position="58"/>
        <end position="68"/>
    </location>
</feature>
<name>A0A165C3Y1_EXIGL</name>
<feature type="region of interest" description="Disordered" evidence="1">
    <location>
        <begin position="58"/>
        <end position="78"/>
    </location>
</feature>
<gene>
    <name evidence="2" type="ORF">EXIGLDRAFT_779355</name>
</gene>
<proteinExistence type="predicted"/>
<dbReference type="AlphaFoldDB" id="A0A165C3Y1"/>
<accession>A0A165C3Y1</accession>
<dbReference type="InParanoid" id="A0A165C3Y1"/>
<dbReference type="Proteomes" id="UP000077266">
    <property type="component" value="Unassembled WGS sequence"/>
</dbReference>
<reference evidence="2 3" key="1">
    <citation type="journal article" date="2016" name="Mol. Biol. Evol.">
        <title>Comparative Genomics of Early-Diverging Mushroom-Forming Fungi Provides Insights into the Origins of Lignocellulose Decay Capabilities.</title>
        <authorList>
            <person name="Nagy L.G."/>
            <person name="Riley R."/>
            <person name="Tritt A."/>
            <person name="Adam C."/>
            <person name="Daum C."/>
            <person name="Floudas D."/>
            <person name="Sun H."/>
            <person name="Yadav J.S."/>
            <person name="Pangilinan J."/>
            <person name="Larsson K.H."/>
            <person name="Matsuura K."/>
            <person name="Barry K."/>
            <person name="Labutti K."/>
            <person name="Kuo R."/>
            <person name="Ohm R.A."/>
            <person name="Bhattacharya S.S."/>
            <person name="Shirouzu T."/>
            <person name="Yoshinaga Y."/>
            <person name="Martin F.M."/>
            <person name="Grigoriev I.V."/>
            <person name="Hibbett D.S."/>
        </authorList>
    </citation>
    <scope>NUCLEOTIDE SEQUENCE [LARGE SCALE GENOMIC DNA]</scope>
    <source>
        <strain evidence="2 3">HHB12029</strain>
    </source>
</reference>
<organism evidence="2 3">
    <name type="scientific">Exidia glandulosa HHB12029</name>
    <dbReference type="NCBI Taxonomy" id="1314781"/>
    <lineage>
        <taxon>Eukaryota</taxon>
        <taxon>Fungi</taxon>
        <taxon>Dikarya</taxon>
        <taxon>Basidiomycota</taxon>
        <taxon>Agaricomycotina</taxon>
        <taxon>Agaricomycetes</taxon>
        <taxon>Auriculariales</taxon>
        <taxon>Exidiaceae</taxon>
        <taxon>Exidia</taxon>
    </lineage>
</organism>
<dbReference type="EMBL" id="KV426369">
    <property type="protein sequence ID" value="KZV81770.1"/>
    <property type="molecule type" value="Genomic_DNA"/>
</dbReference>
<evidence type="ECO:0000313" key="2">
    <source>
        <dbReference type="EMBL" id="KZV81770.1"/>
    </source>
</evidence>